<evidence type="ECO:0000313" key="1">
    <source>
        <dbReference type="EMBL" id="WOC53163.1"/>
    </source>
</evidence>
<proteinExistence type="predicted"/>
<reference evidence="1" key="1">
    <citation type="submission" date="2023-10" db="EMBL/GenBank/DDBJ databases">
        <title>Characterization and whole genome sequencing of a novel strain of Bergeyella porcorum QD2021 isolated from pig.</title>
        <authorList>
            <person name="Liu G."/>
            <person name="Chen C."/>
            <person name="Han X."/>
        </authorList>
    </citation>
    <scope>NUCLEOTIDE SEQUENCE</scope>
    <source>
        <strain evidence="1">QD2021</strain>
        <plasmid evidence="1">pQD2021</plasmid>
    </source>
</reference>
<evidence type="ECO:0000313" key="2">
    <source>
        <dbReference type="Proteomes" id="UP001432059"/>
    </source>
</evidence>
<gene>
    <name evidence="1" type="ORF">BPO_p0080</name>
</gene>
<sequence>MKSQSISKYNKKSLNEAIKGLNVALPNIIENQDIAWESISYMYLGKAYIDSHQPEKGIPYLKKVDSIFNKPIL</sequence>
<evidence type="ECO:0008006" key="3">
    <source>
        <dbReference type="Google" id="ProtNLM"/>
    </source>
</evidence>
<geneLocation type="plasmid" evidence="1 2">
    <name>pQD2021</name>
</geneLocation>
<dbReference type="EMBL" id="CP136427">
    <property type="protein sequence ID" value="WOC53163.1"/>
    <property type="molecule type" value="Genomic_DNA"/>
</dbReference>
<protein>
    <recommendedName>
        <fullName evidence="3">Tetratricopeptide repeat protein</fullName>
    </recommendedName>
</protein>
<dbReference type="KEGG" id="bpor:BPO_p0080"/>
<dbReference type="AlphaFoldDB" id="A0AAU0F517"/>
<dbReference type="InterPro" id="IPR011990">
    <property type="entry name" value="TPR-like_helical_dom_sf"/>
</dbReference>
<organism evidence="1 2">
    <name type="scientific">Bergeyella porcorum</name>
    <dbReference type="NCBI Taxonomy" id="1735111"/>
    <lineage>
        <taxon>Bacteria</taxon>
        <taxon>Pseudomonadati</taxon>
        <taxon>Bacteroidota</taxon>
        <taxon>Flavobacteriia</taxon>
        <taxon>Flavobacteriales</taxon>
        <taxon>Weeksellaceae</taxon>
        <taxon>Bergeyella</taxon>
    </lineage>
</organism>
<dbReference type="RefSeq" id="WP_327985375.1">
    <property type="nucleotide sequence ID" value="NZ_CP136427.1"/>
</dbReference>
<accession>A0AAU0F517</accession>
<keyword evidence="1" id="KW-0614">Plasmid</keyword>
<dbReference type="Proteomes" id="UP001432059">
    <property type="component" value="Plasmid pQD2021"/>
</dbReference>
<dbReference type="SUPFAM" id="SSF48452">
    <property type="entry name" value="TPR-like"/>
    <property type="match status" value="1"/>
</dbReference>
<keyword evidence="2" id="KW-1185">Reference proteome</keyword>
<name>A0AAU0F517_9FLAO</name>